<proteinExistence type="predicted"/>
<dbReference type="EMBL" id="PJQM01001505">
    <property type="protein sequence ID" value="RCI02161.1"/>
    <property type="molecule type" value="Genomic_DNA"/>
</dbReference>
<evidence type="ECO:0000256" key="1">
    <source>
        <dbReference type="SAM" id="MobiDB-lite"/>
    </source>
</evidence>
<accession>A0A367KJ33</accession>
<protein>
    <submittedName>
        <fullName evidence="2">Uncharacterized protein</fullName>
    </submittedName>
</protein>
<evidence type="ECO:0000313" key="2">
    <source>
        <dbReference type="EMBL" id="RCI02161.1"/>
    </source>
</evidence>
<keyword evidence="3" id="KW-1185">Reference proteome</keyword>
<organism evidence="2 3">
    <name type="scientific">Rhizopus stolonifer</name>
    <name type="common">Rhizopus nigricans</name>
    <dbReference type="NCBI Taxonomy" id="4846"/>
    <lineage>
        <taxon>Eukaryota</taxon>
        <taxon>Fungi</taxon>
        <taxon>Fungi incertae sedis</taxon>
        <taxon>Mucoromycota</taxon>
        <taxon>Mucoromycotina</taxon>
        <taxon>Mucoromycetes</taxon>
        <taxon>Mucorales</taxon>
        <taxon>Mucorineae</taxon>
        <taxon>Rhizopodaceae</taxon>
        <taxon>Rhizopus</taxon>
    </lineage>
</organism>
<reference evidence="2 3" key="1">
    <citation type="journal article" date="2018" name="G3 (Bethesda)">
        <title>Phylogenetic and Phylogenomic Definition of Rhizopus Species.</title>
        <authorList>
            <person name="Gryganskyi A.P."/>
            <person name="Golan J."/>
            <person name="Dolatabadi S."/>
            <person name="Mondo S."/>
            <person name="Robb S."/>
            <person name="Idnurm A."/>
            <person name="Muszewska A."/>
            <person name="Steczkiewicz K."/>
            <person name="Masonjones S."/>
            <person name="Liao H.L."/>
            <person name="Gajdeczka M.T."/>
            <person name="Anike F."/>
            <person name="Vuek A."/>
            <person name="Anishchenko I.M."/>
            <person name="Voigt K."/>
            <person name="de Hoog G.S."/>
            <person name="Smith M.E."/>
            <person name="Heitman J."/>
            <person name="Vilgalys R."/>
            <person name="Stajich J.E."/>
        </authorList>
    </citation>
    <scope>NUCLEOTIDE SEQUENCE [LARGE SCALE GENOMIC DNA]</scope>
    <source>
        <strain evidence="2 3">LSU 92-RS-03</strain>
    </source>
</reference>
<sequence>MSLFIDLIFFPFLADKFQAATAQFFFKLNTSELYKIENVQLEDEENQFGFEIHSDNESVVDNKSKDNYDGVFLEKKSMIEGLDETDEAILERAEYEAGLIKDQSVIDNYIKDIQKRIQRESKKPNSGKPQEYEDDNVTDDKNVLGKFIPSFLKDVKPLNTDKANDANSIFAPSGL</sequence>
<evidence type="ECO:0000313" key="3">
    <source>
        <dbReference type="Proteomes" id="UP000253551"/>
    </source>
</evidence>
<name>A0A367KJ33_RHIST</name>
<comment type="caution">
    <text evidence="2">The sequence shown here is derived from an EMBL/GenBank/DDBJ whole genome shotgun (WGS) entry which is preliminary data.</text>
</comment>
<feature type="region of interest" description="Disordered" evidence="1">
    <location>
        <begin position="118"/>
        <end position="140"/>
    </location>
</feature>
<dbReference type="Proteomes" id="UP000253551">
    <property type="component" value="Unassembled WGS sequence"/>
</dbReference>
<gene>
    <name evidence="2" type="ORF">CU098_006678</name>
</gene>
<dbReference type="AlphaFoldDB" id="A0A367KJ33"/>